<dbReference type="GO" id="GO:0016832">
    <property type="term" value="F:aldehyde-lyase activity"/>
    <property type="evidence" value="ECO:0007669"/>
    <property type="project" value="InterPro"/>
</dbReference>
<dbReference type="EMBL" id="OIVN01001646">
    <property type="protein sequence ID" value="SPC96197.1"/>
    <property type="molecule type" value="Genomic_DNA"/>
</dbReference>
<dbReference type="InterPro" id="IPR000771">
    <property type="entry name" value="FBA_II"/>
</dbReference>
<name>A0A2N9G082_FAGSY</name>
<dbReference type="GO" id="GO:0008270">
    <property type="term" value="F:zinc ion binding"/>
    <property type="evidence" value="ECO:0007669"/>
    <property type="project" value="InterPro"/>
</dbReference>
<gene>
    <name evidence="1" type="ORF">FSB_LOCUS24079</name>
</gene>
<organism evidence="1">
    <name type="scientific">Fagus sylvatica</name>
    <name type="common">Beechnut</name>
    <dbReference type="NCBI Taxonomy" id="28930"/>
    <lineage>
        <taxon>Eukaryota</taxon>
        <taxon>Viridiplantae</taxon>
        <taxon>Streptophyta</taxon>
        <taxon>Embryophyta</taxon>
        <taxon>Tracheophyta</taxon>
        <taxon>Spermatophyta</taxon>
        <taxon>Magnoliopsida</taxon>
        <taxon>eudicotyledons</taxon>
        <taxon>Gunneridae</taxon>
        <taxon>Pentapetalae</taxon>
        <taxon>rosids</taxon>
        <taxon>fabids</taxon>
        <taxon>Fagales</taxon>
        <taxon>Fagaceae</taxon>
        <taxon>Fagus</taxon>
    </lineage>
</organism>
<dbReference type="GO" id="GO:0005975">
    <property type="term" value="P:carbohydrate metabolic process"/>
    <property type="evidence" value="ECO:0007669"/>
    <property type="project" value="InterPro"/>
</dbReference>
<evidence type="ECO:0000313" key="1">
    <source>
        <dbReference type="EMBL" id="SPC96197.1"/>
    </source>
</evidence>
<accession>A0A2N9G082</accession>
<sequence length="75" mass="7845">MKARKAGVAIGGWDWVVVAVAVVTVVEFEIGSIGGDEDVIVFYGVNLLRGYDLADTRKGKDGWMDGGGSVMGLGL</sequence>
<reference evidence="1" key="1">
    <citation type="submission" date="2018-02" db="EMBL/GenBank/DDBJ databases">
        <authorList>
            <person name="Cohen D.B."/>
            <person name="Kent A.D."/>
        </authorList>
    </citation>
    <scope>NUCLEOTIDE SEQUENCE</scope>
</reference>
<dbReference type="AlphaFoldDB" id="A0A2N9G082"/>
<dbReference type="PROSITE" id="PS00806">
    <property type="entry name" value="ALDOLASE_CLASS_II_2"/>
    <property type="match status" value="1"/>
</dbReference>
<proteinExistence type="predicted"/>
<protein>
    <submittedName>
        <fullName evidence="1">Uncharacterized protein</fullName>
    </submittedName>
</protein>